<proteinExistence type="predicted"/>
<evidence type="ECO:0000313" key="1">
    <source>
        <dbReference type="EMBL" id="CAD8215439.1"/>
    </source>
</evidence>
<organism evidence="1 2">
    <name type="scientific">Paramecium octaurelia</name>
    <dbReference type="NCBI Taxonomy" id="43137"/>
    <lineage>
        <taxon>Eukaryota</taxon>
        <taxon>Sar</taxon>
        <taxon>Alveolata</taxon>
        <taxon>Ciliophora</taxon>
        <taxon>Intramacronucleata</taxon>
        <taxon>Oligohymenophorea</taxon>
        <taxon>Peniculida</taxon>
        <taxon>Parameciidae</taxon>
        <taxon>Paramecium</taxon>
    </lineage>
</organism>
<dbReference type="AlphaFoldDB" id="A0A8S1YNA2"/>
<evidence type="ECO:0000313" key="2">
    <source>
        <dbReference type="Proteomes" id="UP000683925"/>
    </source>
</evidence>
<accession>A0A8S1YNA2</accession>
<dbReference type="EMBL" id="CAJJDP010000259">
    <property type="protein sequence ID" value="CAD8215439.1"/>
    <property type="molecule type" value="Genomic_DNA"/>
</dbReference>
<name>A0A8S1YNA2_PAROT</name>
<comment type="caution">
    <text evidence="1">The sequence shown here is derived from an EMBL/GenBank/DDBJ whole genome shotgun (WGS) entry which is preliminary data.</text>
</comment>
<protein>
    <submittedName>
        <fullName evidence="1">Uncharacterized protein</fullName>
    </submittedName>
</protein>
<reference evidence="1" key="1">
    <citation type="submission" date="2021-01" db="EMBL/GenBank/DDBJ databases">
        <authorList>
            <consortium name="Genoscope - CEA"/>
            <person name="William W."/>
        </authorList>
    </citation>
    <scope>NUCLEOTIDE SEQUENCE</scope>
</reference>
<gene>
    <name evidence="1" type="ORF">POCTA_138.1.T2550004</name>
</gene>
<dbReference type="Proteomes" id="UP000683925">
    <property type="component" value="Unassembled WGS sequence"/>
</dbReference>
<sequence>MLTPTSQHNFDKHLHLSLLKLPKQVLGQKLKYCEIYGVVEVNDIKYNKFLNKIKLQNALQPVLMSIQCIYWNILQQPRKAKYCRRFEKRKQLQQQYLVAWKAIQKTQTNLRLVTEIKKNFQLQETCLLFTTKLNINFILNLIQQYGQSLNLISKRIVEQNEKILINLFQK</sequence>
<keyword evidence="2" id="KW-1185">Reference proteome</keyword>